<gene>
    <name evidence="2" type="ORF">M9Y10_018387</name>
</gene>
<dbReference type="EMBL" id="JAPFFF010000024">
    <property type="protein sequence ID" value="KAK8850259.1"/>
    <property type="molecule type" value="Genomic_DNA"/>
</dbReference>
<evidence type="ECO:0000313" key="3">
    <source>
        <dbReference type="Proteomes" id="UP001470230"/>
    </source>
</evidence>
<name>A0ABR2HNM6_9EUKA</name>
<reference evidence="2 3" key="1">
    <citation type="submission" date="2024-04" db="EMBL/GenBank/DDBJ databases">
        <title>Tritrichomonas musculus Genome.</title>
        <authorList>
            <person name="Alves-Ferreira E."/>
            <person name="Grigg M."/>
            <person name="Lorenzi H."/>
            <person name="Galac M."/>
        </authorList>
    </citation>
    <scope>NUCLEOTIDE SEQUENCE [LARGE SCALE GENOMIC DNA]</scope>
    <source>
        <strain evidence="2 3">EAF2021</strain>
    </source>
</reference>
<proteinExistence type="predicted"/>
<evidence type="ECO:0008006" key="4">
    <source>
        <dbReference type="Google" id="ProtNLM"/>
    </source>
</evidence>
<organism evidence="2 3">
    <name type="scientific">Tritrichomonas musculus</name>
    <dbReference type="NCBI Taxonomy" id="1915356"/>
    <lineage>
        <taxon>Eukaryota</taxon>
        <taxon>Metamonada</taxon>
        <taxon>Parabasalia</taxon>
        <taxon>Tritrichomonadida</taxon>
        <taxon>Tritrichomonadidae</taxon>
        <taxon>Tritrichomonas</taxon>
    </lineage>
</organism>
<keyword evidence="3" id="KW-1185">Reference proteome</keyword>
<evidence type="ECO:0000313" key="2">
    <source>
        <dbReference type="EMBL" id="KAK8850259.1"/>
    </source>
</evidence>
<protein>
    <recommendedName>
        <fullName evidence="4">RING-type domain-containing protein</fullName>
    </recommendedName>
</protein>
<feature type="region of interest" description="Disordered" evidence="1">
    <location>
        <begin position="166"/>
        <end position="189"/>
    </location>
</feature>
<feature type="compositionally biased region" description="Basic and acidic residues" evidence="1">
    <location>
        <begin position="177"/>
        <end position="189"/>
    </location>
</feature>
<dbReference type="Proteomes" id="UP001470230">
    <property type="component" value="Unassembled WGS sequence"/>
</dbReference>
<sequence>MDHGMPFDGWVNGRYIIEDMIETCDSNMLSLLDKCDQGEVVTAMNFVLSCINNEENNSITDYLLKRGYKLNENGIYLIYSENKSKYSRNLDIIDRYLPSDTKLDFLKNIIANIHFNLLDEFITEYEGRFETAHDDIDSWGLTKKKKKKKNYKRLCEKFNVYYESSSSDYKPRKKSRKYDNDDSPKPKPKEKCVIVSVCYKCAQNHICAACHGDTNKNGSSAFICTKHRDELKYKCPICGNREN</sequence>
<evidence type="ECO:0000256" key="1">
    <source>
        <dbReference type="SAM" id="MobiDB-lite"/>
    </source>
</evidence>
<comment type="caution">
    <text evidence="2">The sequence shown here is derived from an EMBL/GenBank/DDBJ whole genome shotgun (WGS) entry which is preliminary data.</text>
</comment>
<accession>A0ABR2HNM6</accession>